<name>A0A918AGP8_9PSEU</name>
<evidence type="ECO:0000313" key="1">
    <source>
        <dbReference type="EMBL" id="GGP39416.1"/>
    </source>
</evidence>
<sequence length="107" mass="11779">MTTSRPLPTTETEKSQLKNVLENGERYRISVDAVVTVLDADAVRATALRHLDEVTFSSAGERDSMEHQVRDDLSAALQFILNAEGLLGDRADVFMRSASARVERDGS</sequence>
<accession>A0A918AGP8</accession>
<dbReference type="RefSeq" id="WP_189221666.1">
    <property type="nucleotide sequence ID" value="NZ_BMRG01000001.1"/>
</dbReference>
<reference evidence="1" key="2">
    <citation type="submission" date="2020-09" db="EMBL/GenBank/DDBJ databases">
        <authorList>
            <person name="Sun Q."/>
            <person name="Ohkuma M."/>
        </authorList>
    </citation>
    <scope>NUCLEOTIDE SEQUENCE</scope>
    <source>
        <strain evidence="1">JCM 3313</strain>
    </source>
</reference>
<dbReference type="EMBL" id="BMRG01000001">
    <property type="protein sequence ID" value="GGP39416.1"/>
    <property type="molecule type" value="Genomic_DNA"/>
</dbReference>
<dbReference type="AlphaFoldDB" id="A0A918AGP8"/>
<keyword evidence="2" id="KW-1185">Reference proteome</keyword>
<comment type="caution">
    <text evidence="1">The sequence shown here is derived from an EMBL/GenBank/DDBJ whole genome shotgun (WGS) entry which is preliminary data.</text>
</comment>
<protein>
    <submittedName>
        <fullName evidence="1">Uncharacterized protein</fullName>
    </submittedName>
</protein>
<evidence type="ECO:0000313" key="2">
    <source>
        <dbReference type="Proteomes" id="UP000639606"/>
    </source>
</evidence>
<organism evidence="1 2">
    <name type="scientific">Saccharothrix coeruleofusca</name>
    <dbReference type="NCBI Taxonomy" id="33919"/>
    <lineage>
        <taxon>Bacteria</taxon>
        <taxon>Bacillati</taxon>
        <taxon>Actinomycetota</taxon>
        <taxon>Actinomycetes</taxon>
        <taxon>Pseudonocardiales</taxon>
        <taxon>Pseudonocardiaceae</taxon>
        <taxon>Saccharothrix</taxon>
    </lineage>
</organism>
<reference evidence="1" key="1">
    <citation type="journal article" date="2014" name="Int. J. Syst. Evol. Microbiol.">
        <title>Complete genome sequence of Corynebacterium casei LMG S-19264T (=DSM 44701T), isolated from a smear-ripened cheese.</title>
        <authorList>
            <consortium name="US DOE Joint Genome Institute (JGI-PGF)"/>
            <person name="Walter F."/>
            <person name="Albersmeier A."/>
            <person name="Kalinowski J."/>
            <person name="Ruckert C."/>
        </authorList>
    </citation>
    <scope>NUCLEOTIDE SEQUENCE</scope>
    <source>
        <strain evidence="1">JCM 3313</strain>
    </source>
</reference>
<proteinExistence type="predicted"/>
<dbReference type="Proteomes" id="UP000639606">
    <property type="component" value="Unassembled WGS sequence"/>
</dbReference>
<gene>
    <name evidence="1" type="ORF">GCM10010185_08700</name>
</gene>